<dbReference type="GO" id="GO:0051707">
    <property type="term" value="P:response to other organism"/>
    <property type="evidence" value="ECO:0007669"/>
    <property type="project" value="UniProtKB-ARBA"/>
</dbReference>
<keyword evidence="1" id="KW-0723">Serine/threonine-protein kinase</keyword>
<reference evidence="9" key="1">
    <citation type="journal article" date="2023" name="Nat. Commun.">
        <title>Diploid and tetraploid genomes of Acorus and the evolution of monocots.</title>
        <authorList>
            <person name="Ma L."/>
            <person name="Liu K.W."/>
            <person name="Li Z."/>
            <person name="Hsiao Y.Y."/>
            <person name="Qi Y."/>
            <person name="Fu T."/>
            <person name="Tang G.D."/>
            <person name="Zhang D."/>
            <person name="Sun W.H."/>
            <person name="Liu D.K."/>
            <person name="Li Y."/>
            <person name="Chen G.Z."/>
            <person name="Liu X.D."/>
            <person name="Liao X.Y."/>
            <person name="Jiang Y.T."/>
            <person name="Yu X."/>
            <person name="Hao Y."/>
            <person name="Huang J."/>
            <person name="Zhao X.W."/>
            <person name="Ke S."/>
            <person name="Chen Y.Y."/>
            <person name="Wu W.L."/>
            <person name="Hsu J.L."/>
            <person name="Lin Y.F."/>
            <person name="Huang M.D."/>
            <person name="Li C.Y."/>
            <person name="Huang L."/>
            <person name="Wang Z.W."/>
            <person name="Zhao X."/>
            <person name="Zhong W.Y."/>
            <person name="Peng D.H."/>
            <person name="Ahmad S."/>
            <person name="Lan S."/>
            <person name="Zhang J.S."/>
            <person name="Tsai W.C."/>
            <person name="Van de Peer Y."/>
            <person name="Liu Z.J."/>
        </authorList>
    </citation>
    <scope>NUCLEOTIDE SEQUENCE</scope>
    <source>
        <strain evidence="9">CP</strain>
    </source>
</reference>
<evidence type="ECO:0000256" key="2">
    <source>
        <dbReference type="ARBA" id="ARBA00022679"/>
    </source>
</evidence>
<sequence>MTIHEDVCRQIVQELKINQSSQCPYVVVCYHCFYDNGVISIVLEYMDGGSLSDLLKEVKSIPEPYLAAISIQVLKGLIYLHHQKHIIHRDLKPSNILINHRGEVKITDFGVSAIVENSSGLRDTFIGTYNYMSPERISASAYGKRSDIWSLGLTLLECATGHFPYTPPAQGGWNYFELLAAVVDQPSPCAPPEQFSPEFCSFISACVQKDPKKRLTAPQLLEHPFLRLYDHLHIDLASYFKSSGTPLATFST</sequence>
<accession>A0AAV9CLZ7</accession>
<reference evidence="9" key="2">
    <citation type="submission" date="2023-06" db="EMBL/GenBank/DDBJ databases">
        <authorList>
            <person name="Ma L."/>
            <person name="Liu K.-W."/>
            <person name="Li Z."/>
            <person name="Hsiao Y.-Y."/>
            <person name="Qi Y."/>
            <person name="Fu T."/>
            <person name="Tang G."/>
            <person name="Zhang D."/>
            <person name="Sun W.-H."/>
            <person name="Liu D.-K."/>
            <person name="Li Y."/>
            <person name="Chen G.-Z."/>
            <person name="Liu X.-D."/>
            <person name="Liao X.-Y."/>
            <person name="Jiang Y.-T."/>
            <person name="Yu X."/>
            <person name="Hao Y."/>
            <person name="Huang J."/>
            <person name="Zhao X.-W."/>
            <person name="Ke S."/>
            <person name="Chen Y.-Y."/>
            <person name="Wu W.-L."/>
            <person name="Hsu J.-L."/>
            <person name="Lin Y.-F."/>
            <person name="Huang M.-D."/>
            <person name="Li C.-Y."/>
            <person name="Huang L."/>
            <person name="Wang Z.-W."/>
            <person name="Zhao X."/>
            <person name="Zhong W.-Y."/>
            <person name="Peng D.-H."/>
            <person name="Ahmad S."/>
            <person name="Lan S."/>
            <person name="Zhang J.-S."/>
            <person name="Tsai W.-C."/>
            <person name="Van De Peer Y."/>
            <person name="Liu Z.-J."/>
        </authorList>
    </citation>
    <scope>NUCLEOTIDE SEQUENCE</scope>
    <source>
        <strain evidence="9">CP</strain>
        <tissue evidence="9">Leaves</tissue>
    </source>
</reference>
<feature type="domain" description="Protein kinase" evidence="8">
    <location>
        <begin position="1"/>
        <end position="226"/>
    </location>
</feature>
<proteinExistence type="inferred from homology"/>
<dbReference type="SUPFAM" id="SSF56112">
    <property type="entry name" value="Protein kinase-like (PK-like)"/>
    <property type="match status" value="1"/>
</dbReference>
<keyword evidence="10" id="KW-1185">Reference proteome</keyword>
<keyword evidence="2" id="KW-0808">Transferase</keyword>
<dbReference type="CDD" id="cd06623">
    <property type="entry name" value="PKc_MAPKK_plant_like"/>
    <property type="match status" value="1"/>
</dbReference>
<dbReference type="InterPro" id="IPR011009">
    <property type="entry name" value="Kinase-like_dom_sf"/>
</dbReference>
<dbReference type="InterPro" id="IPR000719">
    <property type="entry name" value="Prot_kinase_dom"/>
</dbReference>
<keyword evidence="4 9" id="KW-0418">Kinase</keyword>
<name>A0AAV9CLZ7_ACOCL</name>
<protein>
    <recommendedName>
        <fullName evidence="7">mitogen-activated protein kinase kinase</fullName>
        <ecNumber evidence="7">2.7.12.2</ecNumber>
    </recommendedName>
</protein>
<evidence type="ECO:0000256" key="7">
    <source>
        <dbReference type="ARBA" id="ARBA00038999"/>
    </source>
</evidence>
<dbReference type="PROSITE" id="PS50011">
    <property type="entry name" value="PROTEIN_KINASE_DOM"/>
    <property type="match status" value="1"/>
</dbReference>
<dbReference type="GO" id="GO:0005524">
    <property type="term" value="F:ATP binding"/>
    <property type="evidence" value="ECO:0007669"/>
    <property type="project" value="UniProtKB-KW"/>
</dbReference>
<evidence type="ECO:0000313" key="10">
    <source>
        <dbReference type="Proteomes" id="UP001180020"/>
    </source>
</evidence>
<evidence type="ECO:0000256" key="4">
    <source>
        <dbReference type="ARBA" id="ARBA00022777"/>
    </source>
</evidence>
<dbReference type="SMART" id="SM00220">
    <property type="entry name" value="S_TKc"/>
    <property type="match status" value="1"/>
</dbReference>
<comment type="similarity">
    <text evidence="6">Belongs to the protein kinase superfamily. STE Ser/Thr protein kinase family. MAP kinase kinase subfamily.</text>
</comment>
<keyword evidence="3" id="KW-0547">Nucleotide-binding</keyword>
<dbReference type="FunFam" id="1.10.510.10:FF:000285">
    <property type="entry name" value="Mitogen-activated protein kinase kinase 6"/>
    <property type="match status" value="1"/>
</dbReference>
<dbReference type="Proteomes" id="UP001180020">
    <property type="component" value="Unassembled WGS sequence"/>
</dbReference>
<dbReference type="GO" id="GO:0004674">
    <property type="term" value="F:protein serine/threonine kinase activity"/>
    <property type="evidence" value="ECO:0007669"/>
    <property type="project" value="UniProtKB-KW"/>
</dbReference>
<dbReference type="Pfam" id="PF00069">
    <property type="entry name" value="Pkinase"/>
    <property type="match status" value="1"/>
</dbReference>
<dbReference type="PANTHER" id="PTHR48013">
    <property type="entry name" value="DUAL SPECIFICITY MITOGEN-ACTIVATED PROTEIN KINASE KINASE 5-RELATED"/>
    <property type="match status" value="1"/>
</dbReference>
<evidence type="ECO:0000256" key="6">
    <source>
        <dbReference type="ARBA" id="ARBA00038035"/>
    </source>
</evidence>
<dbReference type="EMBL" id="JAUJYO010000018">
    <property type="protein sequence ID" value="KAK1289414.1"/>
    <property type="molecule type" value="Genomic_DNA"/>
</dbReference>
<dbReference type="PIRSF" id="PIRSF000654">
    <property type="entry name" value="Integrin-linked_kinase"/>
    <property type="match status" value="1"/>
</dbReference>
<comment type="caution">
    <text evidence="9">The sequence shown here is derived from an EMBL/GenBank/DDBJ whole genome shotgun (WGS) entry which is preliminary data.</text>
</comment>
<dbReference type="PROSITE" id="PS00108">
    <property type="entry name" value="PROTEIN_KINASE_ST"/>
    <property type="match status" value="1"/>
</dbReference>
<evidence type="ECO:0000256" key="3">
    <source>
        <dbReference type="ARBA" id="ARBA00022741"/>
    </source>
</evidence>
<dbReference type="AlphaFoldDB" id="A0AAV9CLZ7"/>
<gene>
    <name evidence="9" type="primary">MKK2</name>
    <name evidence="9" type="ORF">QJS10_CPB18g00815</name>
</gene>
<dbReference type="GO" id="GO:0004708">
    <property type="term" value="F:MAP kinase kinase activity"/>
    <property type="evidence" value="ECO:0007669"/>
    <property type="project" value="UniProtKB-EC"/>
</dbReference>
<evidence type="ECO:0000313" key="9">
    <source>
        <dbReference type="EMBL" id="KAK1289414.1"/>
    </source>
</evidence>
<dbReference type="InterPro" id="IPR008271">
    <property type="entry name" value="Ser/Thr_kinase_AS"/>
</dbReference>
<dbReference type="Gene3D" id="3.30.200.20">
    <property type="entry name" value="Phosphorylase Kinase, domain 1"/>
    <property type="match status" value="1"/>
</dbReference>
<keyword evidence="5" id="KW-0067">ATP-binding</keyword>
<evidence type="ECO:0000256" key="1">
    <source>
        <dbReference type="ARBA" id="ARBA00022527"/>
    </source>
</evidence>
<dbReference type="EC" id="2.7.12.2" evidence="7"/>
<organism evidence="9 10">
    <name type="scientific">Acorus calamus</name>
    <name type="common">Sweet flag</name>
    <dbReference type="NCBI Taxonomy" id="4465"/>
    <lineage>
        <taxon>Eukaryota</taxon>
        <taxon>Viridiplantae</taxon>
        <taxon>Streptophyta</taxon>
        <taxon>Embryophyta</taxon>
        <taxon>Tracheophyta</taxon>
        <taxon>Spermatophyta</taxon>
        <taxon>Magnoliopsida</taxon>
        <taxon>Liliopsida</taxon>
        <taxon>Acoraceae</taxon>
        <taxon>Acorus</taxon>
    </lineage>
</organism>
<dbReference type="Gene3D" id="1.10.510.10">
    <property type="entry name" value="Transferase(Phosphotransferase) domain 1"/>
    <property type="match status" value="1"/>
</dbReference>
<evidence type="ECO:0000256" key="5">
    <source>
        <dbReference type="ARBA" id="ARBA00022840"/>
    </source>
</evidence>
<dbReference type="PANTHER" id="PTHR48013:SF32">
    <property type="entry name" value="MITOGEN-ACTIVATED PROTEIN KINASE KINASE 2-LIKE"/>
    <property type="match status" value="1"/>
</dbReference>
<evidence type="ECO:0000259" key="8">
    <source>
        <dbReference type="PROSITE" id="PS50011"/>
    </source>
</evidence>